<feature type="region of interest" description="Disordered" evidence="6">
    <location>
        <begin position="205"/>
        <end position="233"/>
    </location>
</feature>
<keyword evidence="7" id="KW-1133">Transmembrane helix</keyword>
<dbReference type="EMBL" id="DROD01000067">
    <property type="protein sequence ID" value="HHJ51733.1"/>
    <property type="molecule type" value="Genomic_DNA"/>
</dbReference>
<evidence type="ECO:0000313" key="8">
    <source>
        <dbReference type="EMBL" id="HHJ51733.1"/>
    </source>
</evidence>
<feature type="transmembrane region" description="Helical" evidence="7">
    <location>
        <begin position="74"/>
        <end position="94"/>
    </location>
</feature>
<dbReference type="Gene3D" id="1.20.120.1490">
    <property type="match status" value="1"/>
</dbReference>
<dbReference type="InterPro" id="IPR052211">
    <property type="entry name" value="Cpx_auxiliary_protein"/>
</dbReference>
<keyword evidence="7" id="KW-0472">Membrane</keyword>
<dbReference type="CDD" id="cd09916">
    <property type="entry name" value="CpxP_like"/>
    <property type="match status" value="1"/>
</dbReference>
<gene>
    <name evidence="8" type="ORF">ENJ89_00940</name>
</gene>
<keyword evidence="3" id="KW-0732">Signal</keyword>
<evidence type="ECO:0000256" key="1">
    <source>
        <dbReference type="ARBA" id="ARBA00004418"/>
    </source>
</evidence>
<comment type="subcellular location">
    <subcellularLocation>
        <location evidence="1">Periplasm</location>
    </subcellularLocation>
</comment>
<keyword evidence="7" id="KW-0812">Transmembrane</keyword>
<dbReference type="PANTHER" id="PTHR38102:SF1">
    <property type="entry name" value="PERIPLASMIC CHAPERONE SPY"/>
    <property type="match status" value="1"/>
</dbReference>
<dbReference type="Proteomes" id="UP000886124">
    <property type="component" value="Unassembled WGS sequence"/>
</dbReference>
<keyword evidence="5" id="KW-0175">Coiled coil</keyword>
<name>A0A7V5UDZ2_CALAY</name>
<dbReference type="InterPro" id="IPR012899">
    <property type="entry name" value="LTXXQ"/>
</dbReference>
<keyword evidence="4" id="KW-0574">Periplasm</keyword>
<comment type="similarity">
    <text evidence="2">Belongs to the CpxP/Spy family.</text>
</comment>
<evidence type="ECO:0000256" key="7">
    <source>
        <dbReference type="SAM" id="Phobius"/>
    </source>
</evidence>
<sequence length="233" mass="26588">MNETCATKFKNIICADHFPEEFVVPDRQNCRIFAFPPPNFPDKRGYFSGTPFEVIQAEDKDNQTKGGSKMKTKFFAVLAAVLMMSSLLTAQPPMKGMAKNAPQFHPPMPYAQLQLTDEQRTKIDQMRLEFEKEMLPLRDQMKSLQTQYRLKVIDEKASTAELQNLQSKISSLREKMALKRAAHVRKVRALLTDEQKVKFDQRFLSGHKKGAPHGPGMMGPHKGHRGMRPPMGR</sequence>
<accession>A0A7V5UDZ2</accession>
<dbReference type="PANTHER" id="PTHR38102">
    <property type="entry name" value="PERIPLASMIC CHAPERONE SPY"/>
    <property type="match status" value="1"/>
</dbReference>
<evidence type="ECO:0000256" key="2">
    <source>
        <dbReference type="ARBA" id="ARBA00008441"/>
    </source>
</evidence>
<evidence type="ECO:0000256" key="4">
    <source>
        <dbReference type="ARBA" id="ARBA00022764"/>
    </source>
</evidence>
<protein>
    <submittedName>
        <fullName evidence="8">Periplasmic heavy metal sensor</fullName>
    </submittedName>
</protein>
<organism evidence="8">
    <name type="scientific">Caldithrix abyssi</name>
    <dbReference type="NCBI Taxonomy" id="187145"/>
    <lineage>
        <taxon>Bacteria</taxon>
        <taxon>Pseudomonadati</taxon>
        <taxon>Calditrichota</taxon>
        <taxon>Calditrichia</taxon>
        <taxon>Calditrichales</taxon>
        <taxon>Calditrichaceae</taxon>
        <taxon>Caldithrix</taxon>
    </lineage>
</organism>
<dbReference type="GO" id="GO:0042597">
    <property type="term" value="C:periplasmic space"/>
    <property type="evidence" value="ECO:0007669"/>
    <property type="project" value="UniProtKB-SubCell"/>
</dbReference>
<dbReference type="AlphaFoldDB" id="A0A7V5UDZ2"/>
<comment type="caution">
    <text evidence="8">The sequence shown here is derived from an EMBL/GenBank/DDBJ whole genome shotgun (WGS) entry which is preliminary data.</text>
</comment>
<feature type="coiled-coil region" evidence="5">
    <location>
        <begin position="155"/>
        <end position="182"/>
    </location>
</feature>
<reference evidence="8" key="1">
    <citation type="journal article" date="2020" name="mSystems">
        <title>Genome- and Community-Level Interaction Insights into Carbon Utilization and Element Cycling Functions of Hydrothermarchaeota in Hydrothermal Sediment.</title>
        <authorList>
            <person name="Zhou Z."/>
            <person name="Liu Y."/>
            <person name="Xu W."/>
            <person name="Pan J."/>
            <person name="Luo Z.H."/>
            <person name="Li M."/>
        </authorList>
    </citation>
    <scope>NUCLEOTIDE SEQUENCE [LARGE SCALE GENOMIC DNA]</scope>
    <source>
        <strain evidence="8">HyVt-527</strain>
    </source>
</reference>
<proteinExistence type="inferred from homology"/>
<evidence type="ECO:0000256" key="5">
    <source>
        <dbReference type="SAM" id="Coils"/>
    </source>
</evidence>
<evidence type="ECO:0000256" key="6">
    <source>
        <dbReference type="SAM" id="MobiDB-lite"/>
    </source>
</evidence>
<evidence type="ECO:0000256" key="3">
    <source>
        <dbReference type="ARBA" id="ARBA00022729"/>
    </source>
</evidence>
<dbReference type="Pfam" id="PF07813">
    <property type="entry name" value="LTXXQ"/>
    <property type="match status" value="1"/>
</dbReference>